<proteinExistence type="predicted"/>
<reference evidence="1 2" key="1">
    <citation type="submission" date="2015-04" db="EMBL/GenBank/DDBJ databases">
        <authorList>
            <person name="Syromyatnikov M.Y."/>
            <person name="Popov V.N."/>
        </authorList>
    </citation>
    <scope>NUCLEOTIDE SEQUENCE [LARGE SCALE GENOMIC DNA]</scope>
</reference>
<organism evidence="1 2">
    <name type="scientific">Clunio marinus</name>
    <dbReference type="NCBI Taxonomy" id="568069"/>
    <lineage>
        <taxon>Eukaryota</taxon>
        <taxon>Metazoa</taxon>
        <taxon>Ecdysozoa</taxon>
        <taxon>Arthropoda</taxon>
        <taxon>Hexapoda</taxon>
        <taxon>Insecta</taxon>
        <taxon>Pterygota</taxon>
        <taxon>Neoptera</taxon>
        <taxon>Endopterygota</taxon>
        <taxon>Diptera</taxon>
        <taxon>Nematocera</taxon>
        <taxon>Chironomoidea</taxon>
        <taxon>Chironomidae</taxon>
        <taxon>Clunio</taxon>
    </lineage>
</organism>
<keyword evidence="2" id="KW-1185">Reference proteome</keyword>
<dbReference type="AlphaFoldDB" id="A0A1J1J7P7"/>
<accession>A0A1J1J7P7</accession>
<sequence>MAPIRSHEILIKEAEIATLILSGQEVTHSSLIQNKFYVLHQSCDFDTRTRANSFSRSTRSDEIFLHYIQNCS</sequence>
<name>A0A1J1J7P7_9DIPT</name>
<protein>
    <submittedName>
        <fullName evidence="1">CLUMA_CG021322, isoform A</fullName>
    </submittedName>
</protein>
<dbReference type="Proteomes" id="UP000183832">
    <property type="component" value="Unassembled WGS sequence"/>
</dbReference>
<dbReference type="EMBL" id="CVRI01000075">
    <property type="protein sequence ID" value="CRL08415.1"/>
    <property type="molecule type" value="Genomic_DNA"/>
</dbReference>
<gene>
    <name evidence="1" type="ORF">CLUMA_CG021322</name>
</gene>
<evidence type="ECO:0000313" key="1">
    <source>
        <dbReference type="EMBL" id="CRL08415.1"/>
    </source>
</evidence>
<evidence type="ECO:0000313" key="2">
    <source>
        <dbReference type="Proteomes" id="UP000183832"/>
    </source>
</evidence>